<dbReference type="AlphaFoldDB" id="A0A1Z5HXG1"/>
<evidence type="ECO:0000313" key="2">
    <source>
        <dbReference type="Proteomes" id="UP000197032"/>
    </source>
</evidence>
<sequence length="37" mass="4400">MKPYFYLKYKKLKLPPIGRPSNEKFQPTDVGIFPQET</sequence>
<keyword evidence="2" id="KW-1185">Reference proteome</keyword>
<proteinExistence type="predicted"/>
<evidence type="ECO:0000313" key="1">
    <source>
        <dbReference type="EMBL" id="GAW93960.1"/>
    </source>
</evidence>
<organism evidence="1 2">
    <name type="scientific">Calderihabitans maritimus</name>
    <dbReference type="NCBI Taxonomy" id="1246530"/>
    <lineage>
        <taxon>Bacteria</taxon>
        <taxon>Bacillati</taxon>
        <taxon>Bacillota</taxon>
        <taxon>Clostridia</taxon>
        <taxon>Neomoorellales</taxon>
        <taxon>Calderihabitantaceae</taxon>
        <taxon>Calderihabitans</taxon>
    </lineage>
</organism>
<gene>
    <name evidence="1" type="ORF">KKC1_30800</name>
</gene>
<accession>A0A1Z5HXG1</accession>
<protein>
    <submittedName>
        <fullName evidence="1">Uncharacterized protein</fullName>
    </submittedName>
</protein>
<reference evidence="2" key="1">
    <citation type="journal article" date="2017" name="Appl. Environ. Microbiol.">
        <title>Genomic Analysis of Calderihabitans maritimus KKC1, a Thermophilic, Hydrogenogenic, Carboxydotrophic Bacterium Isolated from Marine Sediment.</title>
        <authorList>
            <person name="Omae K."/>
            <person name="Yoneda Y."/>
            <person name="Fukuyama Y."/>
            <person name="Yoshida T."/>
            <person name="Sako Y."/>
        </authorList>
    </citation>
    <scope>NUCLEOTIDE SEQUENCE [LARGE SCALE GENOMIC DNA]</scope>
    <source>
        <strain evidence="2">KKC1</strain>
    </source>
</reference>
<dbReference type="Proteomes" id="UP000197032">
    <property type="component" value="Unassembled WGS sequence"/>
</dbReference>
<comment type="caution">
    <text evidence="1">The sequence shown here is derived from an EMBL/GenBank/DDBJ whole genome shotgun (WGS) entry which is preliminary data.</text>
</comment>
<name>A0A1Z5HXG1_9FIRM</name>
<dbReference type="EMBL" id="BDGJ01000195">
    <property type="protein sequence ID" value="GAW93960.1"/>
    <property type="molecule type" value="Genomic_DNA"/>
</dbReference>